<feature type="active site" evidence="15">
    <location>
        <position position="69"/>
    </location>
</feature>
<evidence type="ECO:0000256" key="5">
    <source>
        <dbReference type="ARBA" id="ARBA00022692"/>
    </source>
</evidence>
<dbReference type="GO" id="GO:0006508">
    <property type="term" value="P:proteolysis"/>
    <property type="evidence" value="ECO:0007669"/>
    <property type="project" value="UniProtKB-KW"/>
</dbReference>
<dbReference type="InterPro" id="IPR000644">
    <property type="entry name" value="CBS_dom"/>
</dbReference>
<dbReference type="PANTHER" id="PTHR39188:SF3">
    <property type="entry name" value="STAGE IV SPORULATION PROTEIN FB"/>
    <property type="match status" value="1"/>
</dbReference>
<keyword evidence="8 14" id="KW-0378">Hydrolase</keyword>
<accession>A0A0K2GEU8</accession>
<evidence type="ECO:0000256" key="10">
    <source>
        <dbReference type="ARBA" id="ARBA00022989"/>
    </source>
</evidence>
<keyword evidence="3 14" id="KW-1003">Cell membrane</keyword>
<evidence type="ECO:0000256" key="14">
    <source>
        <dbReference type="PIRNR" id="PIRNR006404"/>
    </source>
</evidence>
<organism evidence="19 20">
    <name type="scientific">Nitrospira moscoviensis</name>
    <dbReference type="NCBI Taxonomy" id="42253"/>
    <lineage>
        <taxon>Bacteria</taxon>
        <taxon>Pseudomonadati</taxon>
        <taxon>Nitrospirota</taxon>
        <taxon>Nitrospiria</taxon>
        <taxon>Nitrospirales</taxon>
        <taxon>Nitrospiraceae</taxon>
        <taxon>Nitrospira</taxon>
    </lineage>
</organism>
<keyword evidence="5 14" id="KW-0812">Transmembrane</keyword>
<sequence length="380" mass="41745">MFGRTTTLFRLFGFHVQADMSWLFLALLITWSLATGYFPFEYEHLPASFYWGMALVGAAGLFASLIFHELAHSLVARRFGIPIKGITLFIFGGVAHMDEEPPGPRSEFWMAVAGPLSSLLLAAGFYAVMQGGRAIGWPEPLAGITGYLAFINVLLAVFNLVPAFPLDGGRVFRSALWAWTGNLQWATRVASRFGSGFGIVLMVLGALSVFTGRFVGGFWYVLIGFFLYNAAGQAYAHLLVRGALKGEPVRRFMSRDPVTVSPDLPVQSLVDDYLYRYLYDMFPVLRGSTVVGCVTTKDVGALPRAEWARKTVADVMRTCSPENTVQAGTDAMAALARMNRTGSSRLMVLDGDKLVGILVLKDLMKLVAFRMDLEQMEEAA</sequence>
<dbReference type="Proteomes" id="UP000069205">
    <property type="component" value="Chromosome"/>
</dbReference>
<evidence type="ECO:0000256" key="16">
    <source>
        <dbReference type="PIRSR" id="PIRSR006404-2"/>
    </source>
</evidence>
<dbReference type="Pfam" id="PF00571">
    <property type="entry name" value="CBS"/>
    <property type="match status" value="2"/>
</dbReference>
<feature type="binding site" evidence="16">
    <location>
        <position position="68"/>
    </location>
    <ligand>
        <name>Zn(2+)</name>
        <dbReference type="ChEBI" id="CHEBI:29105"/>
        <note>catalytic</note>
    </ligand>
</feature>
<dbReference type="CDD" id="cd06164">
    <property type="entry name" value="S2P-M50_SpoIVFB_CBS"/>
    <property type="match status" value="1"/>
</dbReference>
<comment type="cofactor">
    <cofactor evidence="14 16">
        <name>Zn(2+)</name>
        <dbReference type="ChEBI" id="CHEBI:29105"/>
    </cofactor>
    <text evidence="14 16">Binds 1 zinc ion per subunit.</text>
</comment>
<dbReference type="Gene3D" id="3.10.580.10">
    <property type="entry name" value="CBS-domain"/>
    <property type="match status" value="1"/>
</dbReference>
<dbReference type="GO" id="GO:0008237">
    <property type="term" value="F:metallopeptidase activity"/>
    <property type="evidence" value="ECO:0007669"/>
    <property type="project" value="UniProtKB-UniRule"/>
</dbReference>
<dbReference type="SUPFAM" id="SSF54631">
    <property type="entry name" value="CBS-domain pair"/>
    <property type="match status" value="1"/>
</dbReference>
<dbReference type="RefSeq" id="WP_053380209.1">
    <property type="nucleotide sequence ID" value="NZ_CP011801.1"/>
</dbReference>
<protein>
    <recommendedName>
        <fullName evidence="14">Zinc metalloprotease</fullName>
    </recommendedName>
</protein>
<evidence type="ECO:0000256" key="6">
    <source>
        <dbReference type="ARBA" id="ARBA00022723"/>
    </source>
</evidence>
<dbReference type="PROSITE" id="PS51371">
    <property type="entry name" value="CBS"/>
    <property type="match status" value="2"/>
</dbReference>
<proteinExistence type="inferred from homology"/>
<evidence type="ECO:0000259" key="18">
    <source>
        <dbReference type="PROSITE" id="PS51371"/>
    </source>
</evidence>
<feature type="binding site" evidence="16">
    <location>
        <position position="167"/>
    </location>
    <ligand>
        <name>Zn(2+)</name>
        <dbReference type="ChEBI" id="CHEBI:29105"/>
        <note>catalytic</note>
    </ligand>
</feature>
<dbReference type="InterPro" id="IPR008915">
    <property type="entry name" value="Peptidase_M50"/>
</dbReference>
<dbReference type="InterPro" id="IPR016483">
    <property type="entry name" value="UCP006404_Pept_M50_CBS"/>
</dbReference>
<evidence type="ECO:0000256" key="3">
    <source>
        <dbReference type="ARBA" id="ARBA00022475"/>
    </source>
</evidence>
<keyword evidence="7" id="KW-0677">Repeat</keyword>
<feature type="transmembrane region" description="Helical" evidence="14">
    <location>
        <begin position="218"/>
        <end position="240"/>
    </location>
</feature>
<evidence type="ECO:0000256" key="13">
    <source>
        <dbReference type="ARBA" id="ARBA00023136"/>
    </source>
</evidence>
<evidence type="ECO:0000313" key="20">
    <source>
        <dbReference type="Proteomes" id="UP000069205"/>
    </source>
</evidence>
<feature type="transmembrane region" description="Helical" evidence="14">
    <location>
        <begin position="79"/>
        <end position="96"/>
    </location>
</feature>
<dbReference type="EMBL" id="CP011801">
    <property type="protein sequence ID" value="ALA59137.1"/>
    <property type="molecule type" value="Genomic_DNA"/>
</dbReference>
<feature type="domain" description="CBS" evidence="18">
    <location>
        <begin position="316"/>
        <end position="373"/>
    </location>
</feature>
<dbReference type="PATRIC" id="fig|42253.5.peg.2695"/>
<comment type="subcellular location">
    <subcellularLocation>
        <location evidence="1 14">Cell membrane</location>
        <topology evidence="1 14">Multi-pass membrane protein</topology>
    </subcellularLocation>
</comment>
<dbReference type="OrthoDB" id="9781963at2"/>
<keyword evidence="20" id="KW-1185">Reference proteome</keyword>
<dbReference type="PANTHER" id="PTHR39188">
    <property type="entry name" value="MEMBRANE-ASSOCIATED ZINC METALLOPROTEASE M50B"/>
    <property type="match status" value="1"/>
</dbReference>
<feature type="transmembrane region" description="Helical" evidence="14">
    <location>
        <begin position="193"/>
        <end position="212"/>
    </location>
</feature>
<keyword evidence="4 14" id="KW-0645">Protease</keyword>
<keyword evidence="11 14" id="KW-0482">Metalloprotease</keyword>
<evidence type="ECO:0000256" key="12">
    <source>
        <dbReference type="ARBA" id="ARBA00023122"/>
    </source>
</evidence>
<dbReference type="InterPro" id="IPR046342">
    <property type="entry name" value="CBS_dom_sf"/>
</dbReference>
<feature type="transmembrane region" description="Helical" evidence="14">
    <location>
        <begin position="47"/>
        <end position="67"/>
    </location>
</feature>
<evidence type="ECO:0000256" key="1">
    <source>
        <dbReference type="ARBA" id="ARBA00004651"/>
    </source>
</evidence>
<keyword evidence="6 14" id="KW-0479">Metal-binding</keyword>
<dbReference type="GO" id="GO:0046872">
    <property type="term" value="F:metal ion binding"/>
    <property type="evidence" value="ECO:0007669"/>
    <property type="project" value="UniProtKB-UniRule"/>
</dbReference>
<evidence type="ECO:0000256" key="2">
    <source>
        <dbReference type="ARBA" id="ARBA00007931"/>
    </source>
</evidence>
<evidence type="ECO:0000256" key="7">
    <source>
        <dbReference type="ARBA" id="ARBA00022737"/>
    </source>
</evidence>
<dbReference type="STRING" id="42253.NITMOv2_2726"/>
<feature type="transmembrane region" description="Helical" evidence="14">
    <location>
        <begin position="20"/>
        <end position="40"/>
    </location>
</feature>
<comment type="similarity">
    <text evidence="2 14">Belongs to the peptidase M50B family.</text>
</comment>
<evidence type="ECO:0000256" key="9">
    <source>
        <dbReference type="ARBA" id="ARBA00022833"/>
    </source>
</evidence>
<dbReference type="GO" id="GO:0005886">
    <property type="term" value="C:plasma membrane"/>
    <property type="evidence" value="ECO:0007669"/>
    <property type="project" value="UniProtKB-SubCell"/>
</dbReference>
<evidence type="ECO:0000256" key="15">
    <source>
        <dbReference type="PIRSR" id="PIRSR006404-1"/>
    </source>
</evidence>
<dbReference type="AlphaFoldDB" id="A0A0K2GEU8"/>
<dbReference type="PIRSF" id="PIRSF006404">
    <property type="entry name" value="UCP006404_Pept_M50_CBS"/>
    <property type="match status" value="1"/>
</dbReference>
<name>A0A0K2GEU8_NITMO</name>
<keyword evidence="9 14" id="KW-0862">Zinc</keyword>
<evidence type="ECO:0000256" key="8">
    <source>
        <dbReference type="ARBA" id="ARBA00022801"/>
    </source>
</evidence>
<evidence type="ECO:0000256" key="11">
    <source>
        <dbReference type="ARBA" id="ARBA00023049"/>
    </source>
</evidence>
<reference evidence="19 20" key="1">
    <citation type="journal article" date="2015" name="Proc. Natl. Acad. Sci. U.S.A.">
        <title>Expanded metabolic versatility of ubiquitous nitrite-oxidizing bacteria from the genus Nitrospira.</title>
        <authorList>
            <person name="Koch H."/>
            <person name="Lucker S."/>
            <person name="Albertsen M."/>
            <person name="Kitzinger K."/>
            <person name="Herbold C."/>
            <person name="Spieck E."/>
            <person name="Nielsen P.H."/>
            <person name="Wagner M."/>
            <person name="Daims H."/>
        </authorList>
    </citation>
    <scope>NUCLEOTIDE SEQUENCE [LARGE SCALE GENOMIC DNA]</scope>
    <source>
        <strain evidence="19 20">NSP M-1</strain>
    </source>
</reference>
<keyword evidence="12 17" id="KW-0129">CBS domain</keyword>
<evidence type="ECO:0000256" key="17">
    <source>
        <dbReference type="PROSITE-ProRule" id="PRU00703"/>
    </source>
</evidence>
<keyword evidence="10 14" id="KW-1133">Transmembrane helix</keyword>
<dbReference type="KEGG" id="nmv:NITMOv2_2726"/>
<evidence type="ECO:0000313" key="19">
    <source>
        <dbReference type="EMBL" id="ALA59137.1"/>
    </source>
</evidence>
<feature type="transmembrane region" description="Helical" evidence="14">
    <location>
        <begin position="141"/>
        <end position="164"/>
    </location>
</feature>
<evidence type="ECO:0000256" key="4">
    <source>
        <dbReference type="ARBA" id="ARBA00022670"/>
    </source>
</evidence>
<feature type="binding site" evidence="16">
    <location>
        <position position="72"/>
    </location>
    <ligand>
        <name>Zn(2+)</name>
        <dbReference type="ChEBI" id="CHEBI:29105"/>
        <note>catalytic</note>
    </ligand>
</feature>
<dbReference type="SMART" id="SM00116">
    <property type="entry name" value="CBS"/>
    <property type="match status" value="2"/>
</dbReference>
<feature type="domain" description="CBS" evidence="18">
    <location>
        <begin position="253"/>
        <end position="311"/>
    </location>
</feature>
<gene>
    <name evidence="19" type="ORF">NITMOv2_2726</name>
</gene>
<dbReference type="Pfam" id="PF02163">
    <property type="entry name" value="Peptidase_M50"/>
    <property type="match status" value="2"/>
</dbReference>
<keyword evidence="13 14" id="KW-0472">Membrane</keyword>
<feature type="transmembrane region" description="Helical" evidence="14">
    <location>
        <begin position="108"/>
        <end position="129"/>
    </location>
</feature>